<dbReference type="InterPro" id="IPR008979">
    <property type="entry name" value="Galactose-bd-like_sf"/>
</dbReference>
<evidence type="ECO:0000313" key="10">
    <source>
        <dbReference type="Proteomes" id="UP001198200"/>
    </source>
</evidence>
<dbReference type="Gene3D" id="2.60.120.260">
    <property type="entry name" value="Galactose-binding domain-like"/>
    <property type="match status" value="1"/>
</dbReference>
<feature type="domain" description="Glycoside hydrolase family 2 immunoglobulin-like beta-sandwich" evidence="4">
    <location>
        <begin position="181"/>
        <end position="286"/>
    </location>
</feature>
<keyword evidence="3" id="KW-0326">Glycosidase</keyword>
<dbReference type="Pfam" id="PF02837">
    <property type="entry name" value="Glyco_hydro_2_N"/>
    <property type="match status" value="1"/>
</dbReference>
<dbReference type="Pfam" id="PF00703">
    <property type="entry name" value="Glyco_hydro_2"/>
    <property type="match status" value="1"/>
</dbReference>
<organism evidence="9 10">
    <name type="scientific">Anthropogastromicrobium aceti</name>
    <dbReference type="NCBI Taxonomy" id="2981768"/>
    <lineage>
        <taxon>Bacteria</taxon>
        <taxon>Bacillati</taxon>
        <taxon>Bacillota</taxon>
        <taxon>Clostridia</taxon>
        <taxon>Lachnospirales</taxon>
        <taxon>Lachnospiraceae</taxon>
        <taxon>Anthropogastromicrobium</taxon>
    </lineage>
</organism>
<dbReference type="EMBL" id="JAJEQN010000080">
    <property type="protein sequence ID" value="MCC2223144.1"/>
    <property type="molecule type" value="Genomic_DNA"/>
</dbReference>
<dbReference type="InterPro" id="IPR040605">
    <property type="entry name" value="Glyco_hydro2_dom5"/>
</dbReference>
<dbReference type="Pfam" id="PF16355">
    <property type="entry name" value="DUF4982"/>
    <property type="match status" value="1"/>
</dbReference>
<dbReference type="InterPro" id="IPR017853">
    <property type="entry name" value="GH"/>
</dbReference>
<reference evidence="9 10" key="1">
    <citation type="submission" date="2021-10" db="EMBL/GenBank/DDBJ databases">
        <title>Anaerobic single-cell dispensing facilitates the cultivation of human gut bacteria.</title>
        <authorList>
            <person name="Afrizal A."/>
        </authorList>
    </citation>
    <scope>NUCLEOTIDE SEQUENCE [LARGE SCALE GENOMIC DNA]</scope>
    <source>
        <strain evidence="9 10">CLA-AA-H224</strain>
    </source>
</reference>
<protein>
    <submittedName>
        <fullName evidence="9">DUF4982 domain-containing protein</fullName>
    </submittedName>
</protein>
<evidence type="ECO:0000256" key="1">
    <source>
        <dbReference type="ARBA" id="ARBA00007401"/>
    </source>
</evidence>
<dbReference type="InterPro" id="IPR006104">
    <property type="entry name" value="Glyco_hydro_2_N"/>
</dbReference>
<dbReference type="PANTHER" id="PTHR42732">
    <property type="entry name" value="BETA-GALACTOSIDASE"/>
    <property type="match status" value="1"/>
</dbReference>
<dbReference type="SUPFAM" id="SSF51445">
    <property type="entry name" value="(Trans)glycosidases"/>
    <property type="match status" value="1"/>
</dbReference>
<feature type="domain" description="Glycoside hydrolase family 2 catalytic" evidence="5">
    <location>
        <begin position="293"/>
        <end position="524"/>
    </location>
</feature>
<dbReference type="SUPFAM" id="SSF49785">
    <property type="entry name" value="Galactose-binding domain-like"/>
    <property type="match status" value="1"/>
</dbReference>
<comment type="caution">
    <text evidence="9">The sequence shown here is derived from an EMBL/GenBank/DDBJ whole genome shotgun (WGS) entry which is preliminary data.</text>
</comment>
<feature type="domain" description="Glycoside hydrolase family 2" evidence="8">
    <location>
        <begin position="709"/>
        <end position="809"/>
    </location>
</feature>
<evidence type="ECO:0000259" key="8">
    <source>
        <dbReference type="Pfam" id="PF18565"/>
    </source>
</evidence>
<feature type="domain" description="Glycosyl hydrolases family 2 sugar binding" evidence="6">
    <location>
        <begin position="57"/>
        <end position="151"/>
    </location>
</feature>
<sequence>MEKYRLHTGWTFCLDERNEKDETAPSEGFRAVTLPHDWSTDYPFDPESDTCGSGGYAKAGIGWYQRTITISENDIKNRQIILYFEGVYMKSSVFVNGTYAGGHIYGYTPFEVDITALVHEGENEILVRVDNSMQPGSRWYSGSGITRDVWLEKRHPIHIARYGMYLTTDEGNLNISTTLHTSECMKDDDASLSLTFVLKDQDGEENAKKDITLKNDWTEADLDAAILSGMDEDVSKTLCQLQTSLSIQVENPVLWDHETPYLYELTTILKKNDTIIDERTDKVGFRNIEFDAKKGFLINGKHVKLNGVCLHHDGGCVGAAVPPEIWRRRLEKLKCMGVNSVRCSHNPPDEALLDLCDELGFYVMDEAFDEWRLMKAKEIGSNTHESHGYSMYFDACHEWDLKTMLYRDRNHPGIVLWSIGNEIPEEVVVGGEELAVELSGYCHTIDPTRKVTLAHDQIAAEPYSARDAFMDKIDVVGYNYVGRWRARAELLYDADREEHLDRCVIGTENPSAGYIRSDYNFEVDPGSFWNKPYYTAAVTVGKLLRYTMVHDFVAGDYMWTGIDYLGEANWPQRSAGCGCLDTCGFEKDAFYFYKSVWNQKEKFAYLCPHWNLKLKKGTVLPVICYTNCEDAELFVNGRSFGMKSKGFPCYGMTERYGHFDRYRRPANTDDLFLSWDVPYEPGKIEVVGYHDGKEVCRYNVETTGEAASIKLTVDKTSVDADGRSIVQAEVRIVDGEGRLVLDACPELDFTLEGDAEIIGIDNGDPACHEQWKETKGRHAFNGMAYAVIRAGQNKGELTLTVQASGVDAAIGKASVTISQK</sequence>
<dbReference type="Gene3D" id="3.20.20.80">
    <property type="entry name" value="Glycosidases"/>
    <property type="match status" value="1"/>
</dbReference>
<evidence type="ECO:0000259" key="5">
    <source>
        <dbReference type="Pfam" id="PF02836"/>
    </source>
</evidence>
<dbReference type="Pfam" id="PF02836">
    <property type="entry name" value="Glyco_hydro_2_C"/>
    <property type="match status" value="1"/>
</dbReference>
<dbReference type="GO" id="GO:0004553">
    <property type="term" value="F:hydrolase activity, hydrolyzing O-glycosyl compounds"/>
    <property type="evidence" value="ECO:0007669"/>
    <property type="project" value="InterPro"/>
</dbReference>
<evidence type="ECO:0000259" key="4">
    <source>
        <dbReference type="Pfam" id="PF00703"/>
    </source>
</evidence>
<evidence type="ECO:0000313" key="9">
    <source>
        <dbReference type="EMBL" id="MCC2223144.1"/>
    </source>
</evidence>
<dbReference type="AlphaFoldDB" id="A0AAE3E7I6"/>
<dbReference type="InterPro" id="IPR006103">
    <property type="entry name" value="Glyco_hydro_2_cat"/>
</dbReference>
<dbReference type="GO" id="GO:0005975">
    <property type="term" value="P:carbohydrate metabolic process"/>
    <property type="evidence" value="ECO:0007669"/>
    <property type="project" value="InterPro"/>
</dbReference>
<dbReference type="Pfam" id="PF18565">
    <property type="entry name" value="Glyco_hydro2_C5"/>
    <property type="match status" value="1"/>
</dbReference>
<dbReference type="InterPro" id="IPR036156">
    <property type="entry name" value="Beta-gal/glucu_dom_sf"/>
</dbReference>
<feature type="domain" description="DUF4982" evidence="7">
    <location>
        <begin position="617"/>
        <end position="696"/>
    </location>
</feature>
<dbReference type="Proteomes" id="UP001198200">
    <property type="component" value="Unassembled WGS sequence"/>
</dbReference>
<dbReference type="PRINTS" id="PR00132">
    <property type="entry name" value="GLHYDRLASE2"/>
</dbReference>
<evidence type="ECO:0000256" key="3">
    <source>
        <dbReference type="ARBA" id="ARBA00023295"/>
    </source>
</evidence>
<dbReference type="InterPro" id="IPR051913">
    <property type="entry name" value="GH2_Domain-Containing"/>
</dbReference>
<dbReference type="SUPFAM" id="SSF49303">
    <property type="entry name" value="beta-Galactosidase/glucuronidase domain"/>
    <property type="match status" value="1"/>
</dbReference>
<evidence type="ECO:0000256" key="2">
    <source>
        <dbReference type="ARBA" id="ARBA00022801"/>
    </source>
</evidence>
<dbReference type="InterPro" id="IPR032311">
    <property type="entry name" value="DUF4982"/>
</dbReference>
<comment type="similarity">
    <text evidence="1">Belongs to the glycosyl hydrolase 2 family.</text>
</comment>
<name>A0AAE3E7I6_9FIRM</name>
<accession>A0AAE3E7I6</accession>
<dbReference type="InterPro" id="IPR006101">
    <property type="entry name" value="Glyco_hydro_2"/>
</dbReference>
<dbReference type="PANTHER" id="PTHR42732:SF1">
    <property type="entry name" value="BETA-MANNOSIDASE"/>
    <property type="match status" value="1"/>
</dbReference>
<evidence type="ECO:0000259" key="6">
    <source>
        <dbReference type="Pfam" id="PF02837"/>
    </source>
</evidence>
<evidence type="ECO:0000259" key="7">
    <source>
        <dbReference type="Pfam" id="PF16355"/>
    </source>
</evidence>
<proteinExistence type="inferred from homology"/>
<keyword evidence="10" id="KW-1185">Reference proteome</keyword>
<dbReference type="RefSeq" id="WP_308732620.1">
    <property type="nucleotide sequence ID" value="NZ_JAJEQN010000080.1"/>
</dbReference>
<gene>
    <name evidence="9" type="ORF">LKD48_16230</name>
</gene>
<dbReference type="InterPro" id="IPR013783">
    <property type="entry name" value="Ig-like_fold"/>
</dbReference>
<keyword evidence="2" id="KW-0378">Hydrolase</keyword>
<dbReference type="InterPro" id="IPR006102">
    <property type="entry name" value="Ig-like_GH2"/>
</dbReference>
<dbReference type="Gene3D" id="2.60.40.10">
    <property type="entry name" value="Immunoglobulins"/>
    <property type="match status" value="3"/>
</dbReference>